<feature type="chain" id="PRO_5018240497" evidence="1">
    <location>
        <begin position="24"/>
        <end position="97"/>
    </location>
</feature>
<name>A0A3P5X7K4_9RHOB</name>
<gene>
    <name evidence="2" type="ORF">XINFAN_01824</name>
</gene>
<evidence type="ECO:0000313" key="2">
    <source>
        <dbReference type="EMBL" id="VDC27243.1"/>
    </source>
</evidence>
<dbReference type="Proteomes" id="UP000277498">
    <property type="component" value="Unassembled WGS sequence"/>
</dbReference>
<evidence type="ECO:0000313" key="3">
    <source>
        <dbReference type="Proteomes" id="UP000277498"/>
    </source>
</evidence>
<keyword evidence="3" id="KW-1185">Reference proteome</keyword>
<dbReference type="InterPro" id="IPR021719">
    <property type="entry name" value="Prot_inh_I78"/>
</dbReference>
<accession>A0A3P5X7K4</accession>
<dbReference type="Gene3D" id="3.30.10.10">
    <property type="entry name" value="Trypsin Inhibitor V, subunit A"/>
    <property type="match status" value="1"/>
</dbReference>
<protein>
    <submittedName>
        <fullName evidence="2">Peptidase inhibitor I78 family protein</fullName>
    </submittedName>
</protein>
<dbReference type="AlphaFoldDB" id="A0A3P5X7K4"/>
<dbReference type="RefSeq" id="WP_233352177.1">
    <property type="nucleotide sequence ID" value="NZ_UXAW01000058.1"/>
</dbReference>
<reference evidence="2 3" key="1">
    <citation type="submission" date="2018-11" db="EMBL/GenBank/DDBJ databases">
        <authorList>
            <person name="Criscuolo A."/>
        </authorList>
    </citation>
    <scope>NUCLEOTIDE SEQUENCE [LARGE SCALE GENOMIC DNA]</scope>
    <source>
        <strain evidence="2">ACIP111625</strain>
    </source>
</reference>
<evidence type="ECO:0000256" key="1">
    <source>
        <dbReference type="SAM" id="SignalP"/>
    </source>
</evidence>
<dbReference type="Pfam" id="PF11720">
    <property type="entry name" value="Inhibitor_I78"/>
    <property type="match status" value="1"/>
</dbReference>
<proteinExistence type="predicted"/>
<organism evidence="2 3">
    <name type="scientific">Pseudogemmobacter humi</name>
    <dbReference type="NCBI Taxonomy" id="2483812"/>
    <lineage>
        <taxon>Bacteria</taxon>
        <taxon>Pseudomonadati</taxon>
        <taxon>Pseudomonadota</taxon>
        <taxon>Alphaproteobacteria</taxon>
        <taxon>Rhodobacterales</taxon>
        <taxon>Paracoccaceae</taxon>
        <taxon>Pseudogemmobacter</taxon>
    </lineage>
</organism>
<dbReference type="PROSITE" id="PS51257">
    <property type="entry name" value="PROKAR_LIPOPROTEIN"/>
    <property type="match status" value="1"/>
</dbReference>
<dbReference type="EMBL" id="UXAW01000058">
    <property type="protein sequence ID" value="VDC27243.1"/>
    <property type="molecule type" value="Genomic_DNA"/>
</dbReference>
<sequence length="97" mass="9527">MRKITRIAGPALAALALAGCGGAGGGGAPPATTDPALCGADRLAGLTGQPVTLLPGDEVGGPLRLIRPGDAVTEDFNPARLNVSLDASDHITRLSCG</sequence>
<feature type="signal peptide" evidence="1">
    <location>
        <begin position="1"/>
        <end position="23"/>
    </location>
</feature>
<keyword evidence="1" id="KW-0732">Signal</keyword>